<evidence type="ECO:0000313" key="2">
    <source>
        <dbReference type="Proteomes" id="UP001144978"/>
    </source>
</evidence>
<comment type="caution">
    <text evidence="1">The sequence shown here is derived from an EMBL/GenBank/DDBJ whole genome shotgun (WGS) entry which is preliminary data.</text>
</comment>
<dbReference type="Proteomes" id="UP001144978">
    <property type="component" value="Unassembled WGS sequence"/>
</dbReference>
<protein>
    <submittedName>
        <fullName evidence="1">Uncharacterized protein</fullName>
    </submittedName>
</protein>
<sequence>MIKIHQYESMGKLWRWGRQRSHSRNKSDVHRILRGSRSWAPLSKESRNGSRWTVLKSKADDLYHYDVQLVDYHTDLLKGDEVLHRDAMLLFIRTLPLSKTNHQVSPLLLCLYTLQPVILLPKLDNAVPRAPDQFRLCAGLSSPRLDELASIVRYRTDVLQVLNERILVVVVRF</sequence>
<dbReference type="EMBL" id="JANSHE010007360">
    <property type="protein sequence ID" value="KAJ2961820.1"/>
    <property type="molecule type" value="Genomic_DNA"/>
</dbReference>
<evidence type="ECO:0000313" key="1">
    <source>
        <dbReference type="EMBL" id="KAJ2961820.1"/>
    </source>
</evidence>
<keyword evidence="2" id="KW-1185">Reference proteome</keyword>
<reference evidence="1" key="1">
    <citation type="submission" date="2022-08" db="EMBL/GenBank/DDBJ databases">
        <title>Genome Sequence of Pycnoporus sanguineus.</title>
        <authorList>
            <person name="Buettner E."/>
        </authorList>
    </citation>
    <scope>NUCLEOTIDE SEQUENCE</scope>
    <source>
        <strain evidence="1">CG-C14</strain>
    </source>
</reference>
<name>A0ACC1MD66_9APHY</name>
<organism evidence="1 2">
    <name type="scientific">Trametes sanguinea</name>
    <dbReference type="NCBI Taxonomy" id="158606"/>
    <lineage>
        <taxon>Eukaryota</taxon>
        <taxon>Fungi</taxon>
        <taxon>Dikarya</taxon>
        <taxon>Basidiomycota</taxon>
        <taxon>Agaricomycotina</taxon>
        <taxon>Agaricomycetes</taxon>
        <taxon>Polyporales</taxon>
        <taxon>Polyporaceae</taxon>
        <taxon>Trametes</taxon>
    </lineage>
</organism>
<proteinExistence type="predicted"/>
<gene>
    <name evidence="1" type="ORF">NUW54_g14366</name>
</gene>
<accession>A0ACC1MD66</accession>